<dbReference type="SUPFAM" id="SSF50985">
    <property type="entry name" value="RCC1/BLIP-II"/>
    <property type="match status" value="1"/>
</dbReference>
<dbReference type="PRINTS" id="PR00633">
    <property type="entry name" value="RCCNDNSATION"/>
</dbReference>
<dbReference type="InterPro" id="IPR000408">
    <property type="entry name" value="Reg_chr_condens"/>
</dbReference>
<comment type="caution">
    <text evidence="4">The sequence shown here is derived from an EMBL/GenBank/DDBJ whole genome shotgun (WGS) entry which is preliminary data.</text>
</comment>
<evidence type="ECO:0000256" key="1">
    <source>
        <dbReference type="ARBA" id="ARBA00022737"/>
    </source>
</evidence>
<proteinExistence type="predicted"/>
<dbReference type="OrthoDB" id="297375at2759"/>
<evidence type="ECO:0000313" key="5">
    <source>
        <dbReference type="Proteomes" id="UP000799049"/>
    </source>
</evidence>
<dbReference type="AlphaFoldDB" id="A0A8K0AJN1"/>
<feature type="repeat" description="RCC1" evidence="2">
    <location>
        <begin position="92"/>
        <end position="148"/>
    </location>
</feature>
<dbReference type="PROSITE" id="PS00626">
    <property type="entry name" value="RCC1_2"/>
    <property type="match status" value="1"/>
</dbReference>
<feature type="repeat" description="RCC1" evidence="2">
    <location>
        <begin position="186"/>
        <end position="242"/>
    </location>
</feature>
<feature type="region of interest" description="Disordered" evidence="3">
    <location>
        <begin position="136"/>
        <end position="164"/>
    </location>
</feature>
<gene>
    <name evidence="4" type="ORF">ANDGO_05227</name>
</gene>
<name>A0A8K0AJN1_ANDGO</name>
<dbReference type="EMBL" id="VRVR01000003">
    <property type="protein sequence ID" value="KAF0853084.1"/>
    <property type="molecule type" value="Genomic_DNA"/>
</dbReference>
<dbReference type="Gene3D" id="2.130.10.30">
    <property type="entry name" value="Regulator of chromosome condensation 1/beta-lactamase-inhibitor protein II"/>
    <property type="match status" value="2"/>
</dbReference>
<dbReference type="Pfam" id="PF13540">
    <property type="entry name" value="RCC1_2"/>
    <property type="match status" value="1"/>
</dbReference>
<dbReference type="Proteomes" id="UP000799049">
    <property type="component" value="Unassembled WGS sequence"/>
</dbReference>
<organism evidence="4 5">
    <name type="scientific">Andalucia godoyi</name>
    <name type="common">Flagellate</name>
    <dbReference type="NCBI Taxonomy" id="505711"/>
    <lineage>
        <taxon>Eukaryota</taxon>
        <taxon>Discoba</taxon>
        <taxon>Jakobida</taxon>
        <taxon>Andalucina</taxon>
        <taxon>Andaluciidae</taxon>
        <taxon>Andalucia</taxon>
    </lineage>
</organism>
<reference evidence="4" key="1">
    <citation type="submission" date="2019-09" db="EMBL/GenBank/DDBJ databases">
        <title>The Mitochondrial Proteome of the Jakobid, Andalucia godoyi, a Protist With the Most Gene-Rich and Bacteria-Like Mitochondrial Genome.</title>
        <authorList>
            <person name="Gray M.W."/>
            <person name="Burger G."/>
            <person name="Derelle R."/>
            <person name="Klimes V."/>
            <person name="Leger M."/>
            <person name="Sarrasin M."/>
            <person name="Vlcek C."/>
            <person name="Roger A.J."/>
            <person name="Elias M."/>
            <person name="Lang B.F."/>
        </authorList>
    </citation>
    <scope>NUCLEOTIDE SEQUENCE</scope>
    <source>
        <strain evidence="4">And28</strain>
    </source>
</reference>
<feature type="compositionally biased region" description="Polar residues" evidence="3">
    <location>
        <begin position="144"/>
        <end position="164"/>
    </location>
</feature>
<feature type="repeat" description="RCC1" evidence="2">
    <location>
        <begin position="295"/>
        <end position="357"/>
    </location>
</feature>
<accession>A0A8K0AJN1</accession>
<evidence type="ECO:0000256" key="3">
    <source>
        <dbReference type="SAM" id="MobiDB-lite"/>
    </source>
</evidence>
<feature type="repeat" description="RCC1" evidence="2">
    <location>
        <begin position="243"/>
        <end position="294"/>
    </location>
</feature>
<dbReference type="PROSITE" id="PS50012">
    <property type="entry name" value="RCC1_3"/>
    <property type="match status" value="6"/>
</dbReference>
<evidence type="ECO:0000256" key="2">
    <source>
        <dbReference type="PROSITE-ProRule" id="PRU00235"/>
    </source>
</evidence>
<dbReference type="InterPro" id="IPR009091">
    <property type="entry name" value="RCC1/BLIP-II"/>
</dbReference>
<evidence type="ECO:0000313" key="4">
    <source>
        <dbReference type="EMBL" id="KAF0853084.1"/>
    </source>
</evidence>
<keyword evidence="5" id="KW-1185">Reference proteome</keyword>
<feature type="repeat" description="RCC1" evidence="2">
    <location>
        <begin position="30"/>
        <end position="91"/>
    </location>
</feature>
<feature type="repeat" description="RCC1" evidence="2">
    <location>
        <begin position="401"/>
        <end position="451"/>
    </location>
</feature>
<dbReference type="Pfam" id="PF00415">
    <property type="entry name" value="RCC1"/>
    <property type="match status" value="3"/>
</dbReference>
<protein>
    <submittedName>
        <fullName evidence="4">Mitochondrial regulator_of_chromosome_condensation_(RCC1)_repeat-containing_protein AgRCC1_1</fullName>
    </submittedName>
</protein>
<keyword evidence="1" id="KW-0677">Repeat</keyword>
<dbReference type="InterPro" id="IPR051210">
    <property type="entry name" value="Ub_ligase/GEF_domain"/>
</dbReference>
<dbReference type="PANTHER" id="PTHR22870">
    <property type="entry name" value="REGULATOR OF CHROMOSOME CONDENSATION"/>
    <property type="match status" value="1"/>
</dbReference>
<sequence>MLSRRFQALSLSRLGFRSASTSGSDAPSQGFLYGFGSNVLGQLGTGPVEIKRTHIPEPVRFALSSDPKNFSQLPVDLVAAGSTHSIAVTADGNVWTWGSPQYGQLGLGSSAKKQKNAATLIPHSVFLDLFPTIQSSSSSSSSSAETTTTARIANSGDASSSESNVKVRPVSVAAGAYSSAIAFENGSMLTFGYGGGFFSGVGPLGHSKRGNLSSPALVTGLVGEKVTKVAVGHQHAGAVVDSGEVFMWGKGSWGRLGLGTAYSAAEPAYVHGLKDSRVVDIALGQNHSLALTKEGRVLCWGKNEHFQLGLGLDSAGAYYGGSGFDAVSTPTPIPFFDLIPVRQIAANAFFSACVTVDGRAYVWGNRLFLQPARVVLGRNMDEKAKYISAGPMHLAVISESGKLYVFGRNAELQLGIENKSFRKEFVLTESVSFPVKNVSCGGTFTLVVADTPTSPTGIAS</sequence>
<dbReference type="PANTHER" id="PTHR22870:SF408">
    <property type="entry name" value="OS09G0560450 PROTEIN"/>
    <property type="match status" value="1"/>
</dbReference>